<feature type="domain" description="Mannosyl-glycoprotein endo-beta-N-acetylglucosamidase-like" evidence="3">
    <location>
        <begin position="752"/>
        <end position="931"/>
    </location>
</feature>
<organism evidence="4 5">
    <name type="scientific">Anaerobacillus alkalilacustris</name>
    <dbReference type="NCBI Taxonomy" id="393763"/>
    <lineage>
        <taxon>Bacteria</taxon>
        <taxon>Bacillati</taxon>
        <taxon>Bacillota</taxon>
        <taxon>Bacilli</taxon>
        <taxon>Bacillales</taxon>
        <taxon>Bacillaceae</taxon>
        <taxon>Anaerobacillus</taxon>
    </lineage>
</organism>
<protein>
    <recommendedName>
        <fullName evidence="3">Mannosyl-glycoprotein endo-beta-N-acetylglucosamidase-like domain-containing protein</fullName>
    </recommendedName>
</protein>
<gene>
    <name evidence="4" type="ORF">BKP37_14750</name>
</gene>
<dbReference type="InterPro" id="IPR002901">
    <property type="entry name" value="MGlyc_endo_b_GlcNAc-like_dom"/>
</dbReference>
<feature type="signal peptide" evidence="2">
    <location>
        <begin position="1"/>
        <end position="26"/>
    </location>
</feature>
<reference evidence="4 5" key="1">
    <citation type="submission" date="2016-10" db="EMBL/GenBank/DDBJ databases">
        <title>Draft genome sequences of four alkaliphilic bacteria belonging to the Anaerobacillus genus.</title>
        <authorList>
            <person name="Bassil N.M."/>
            <person name="Lloyd J.R."/>
        </authorList>
    </citation>
    <scope>NUCLEOTIDE SEQUENCE [LARGE SCALE GENOMIC DNA]</scope>
    <source>
        <strain evidence="4 5">DSM 18345</strain>
    </source>
</reference>
<dbReference type="Gene3D" id="1.10.530.10">
    <property type="match status" value="1"/>
</dbReference>
<dbReference type="GO" id="GO:0004040">
    <property type="term" value="F:amidase activity"/>
    <property type="evidence" value="ECO:0007669"/>
    <property type="project" value="InterPro"/>
</dbReference>
<dbReference type="EMBL" id="MLQR01000036">
    <property type="protein sequence ID" value="OIJ11701.1"/>
    <property type="molecule type" value="Genomic_DNA"/>
</dbReference>
<dbReference type="Gene3D" id="6.10.250.190">
    <property type="match status" value="3"/>
</dbReference>
<evidence type="ECO:0000256" key="2">
    <source>
        <dbReference type="SAM" id="SignalP"/>
    </source>
</evidence>
<dbReference type="SMART" id="SM00047">
    <property type="entry name" value="LYZ2"/>
    <property type="match status" value="1"/>
</dbReference>
<evidence type="ECO:0000313" key="5">
    <source>
        <dbReference type="Proteomes" id="UP000179524"/>
    </source>
</evidence>
<evidence type="ECO:0000313" key="4">
    <source>
        <dbReference type="EMBL" id="OIJ11701.1"/>
    </source>
</evidence>
<accession>A0A1S2LH35</accession>
<keyword evidence="2" id="KW-0732">Signal</keyword>
<dbReference type="RefSeq" id="WP_071310380.1">
    <property type="nucleotide sequence ID" value="NZ_MLQR01000036.1"/>
</dbReference>
<dbReference type="Proteomes" id="UP000179524">
    <property type="component" value="Unassembled WGS sequence"/>
</dbReference>
<feature type="chain" id="PRO_5010189499" description="Mannosyl-glycoprotein endo-beta-N-acetylglucosamidase-like domain-containing protein" evidence="2">
    <location>
        <begin position="27"/>
        <end position="936"/>
    </location>
</feature>
<keyword evidence="5" id="KW-1185">Reference proteome</keyword>
<name>A0A1S2LH35_9BACI</name>
<dbReference type="Pfam" id="PF01832">
    <property type="entry name" value="Glucosaminidase"/>
    <property type="match status" value="1"/>
</dbReference>
<dbReference type="Gene3D" id="2.30.30.40">
    <property type="entry name" value="SH3 Domains"/>
    <property type="match status" value="1"/>
</dbReference>
<sequence length="936" mass="107008">MANKKHNIVALATAFSVFVQPLSIYAADGTSVDLKKEETEIVLLSNQEETEVAPKEEQEVMTTDNEEVEEKESLEDEEEKQDEASLVETIKEEIKEEDPLVDTSKEDTPEIEEATTVLEEEKQIEEVIVEAKSTETVEITADQWLEHALGQFHFFNRLALSIEGYYKFPQDTRFVDAINTSARSLLNWAVRRQNDGDFVTAIDSYERILAAPSVLNASMRQEAMNHHKSALHAHAMKQFHFHDRLALSIEGYNTYPNDTRFVQAINTNAQALLNWTISRHQAGEYAIAADRYNRILSSPVLAANIRNTGTYNNSYATQQKRTPEMYYDFAIKQFHFHDRIDRFVEGFQFYNAAEQTAGRFNEGLHASAQHLLNWSIRKQNDGDVDTAINRYEYLLSVSRLNASFRQTVETRHREALYHNALKHFHFTERLVQSIKGHQMYPTDDRFVQAISTSVHTLLNWTLPRHRAGDYEVAVDRYNLILTSPILAANVRELVIYNKGYAEQQKRTPEIYYEFAAGQFHFHDRLALFSQALDIYDEEEIITGKFHEGIYQSARHLINWSKNQQNQGNFSVAIDRYQRIINAKHVPQVIKNEAQYLLELAQNGENAPIRIEISRHVDYGMTLTQMADLQWDRFRAPQVWATARNGFVHRDFITTQTNSNGNTIYRVNLTNTSGTLNVRETASSSGNRIGFLWHNQAVNFLRTNGDWYEIRLGVWQNAEKNQVAQFANPANNSRFQHLVLTESVNLPASELNKLLQGRGTLDSTASTFIEAGRRNNANEIYLISHALLETGNGGSRLARGIFVDENGEAFTKTVNNTTVGITDANELTASQLNRATRVYNMFGIAAFDSCPDVCGARHAFEQGWTTPEKAILGGSAWIASRYLNSGKDTLYKMRWQPTGTGQYATDVNWAAHQANRMENFYNQLTNYTAYFDYPTFR</sequence>
<proteinExistence type="predicted"/>
<dbReference type="OrthoDB" id="9816557at2"/>
<feature type="compositionally biased region" description="Acidic residues" evidence="1">
    <location>
        <begin position="64"/>
        <end position="81"/>
    </location>
</feature>
<evidence type="ECO:0000256" key="1">
    <source>
        <dbReference type="SAM" id="MobiDB-lite"/>
    </source>
</evidence>
<dbReference type="AlphaFoldDB" id="A0A1S2LH35"/>
<comment type="caution">
    <text evidence="4">The sequence shown here is derived from an EMBL/GenBank/DDBJ whole genome shotgun (WGS) entry which is preliminary data.</text>
</comment>
<evidence type="ECO:0000259" key="3">
    <source>
        <dbReference type="SMART" id="SM00047"/>
    </source>
</evidence>
<feature type="region of interest" description="Disordered" evidence="1">
    <location>
        <begin position="45"/>
        <end position="85"/>
    </location>
</feature>